<reference evidence="1 2" key="1">
    <citation type="journal article" date="2021" name="Hortic Res">
        <title>Chromosome-scale assembly of the Dendrobium chrysotoxum genome enhances the understanding of orchid evolution.</title>
        <authorList>
            <person name="Zhang Y."/>
            <person name="Zhang G.Q."/>
            <person name="Zhang D."/>
            <person name="Liu X.D."/>
            <person name="Xu X.Y."/>
            <person name="Sun W.H."/>
            <person name="Yu X."/>
            <person name="Zhu X."/>
            <person name="Wang Z.W."/>
            <person name="Zhao X."/>
            <person name="Zhong W.Y."/>
            <person name="Chen H."/>
            <person name="Yin W.L."/>
            <person name="Huang T."/>
            <person name="Niu S.C."/>
            <person name="Liu Z.J."/>
        </authorList>
    </citation>
    <scope>NUCLEOTIDE SEQUENCE [LARGE SCALE GENOMIC DNA]</scope>
    <source>
        <strain evidence="1">Lindl</strain>
    </source>
</reference>
<protein>
    <submittedName>
        <fullName evidence="1">Uncharacterized protein</fullName>
    </submittedName>
</protein>
<evidence type="ECO:0000313" key="1">
    <source>
        <dbReference type="EMBL" id="KAH0463227.1"/>
    </source>
</evidence>
<dbReference type="Proteomes" id="UP000775213">
    <property type="component" value="Unassembled WGS sequence"/>
</dbReference>
<keyword evidence="2" id="KW-1185">Reference proteome</keyword>
<dbReference type="EMBL" id="JAGFBR010000008">
    <property type="protein sequence ID" value="KAH0463227.1"/>
    <property type="molecule type" value="Genomic_DNA"/>
</dbReference>
<evidence type="ECO:0000313" key="2">
    <source>
        <dbReference type="Proteomes" id="UP000775213"/>
    </source>
</evidence>
<sequence length="206" mass="24221">MIINDSLIIFKKKFQFPNDHVMKVPEKFDRACSHPLGYLIIYEFSLRVGLQFPHLRMGLIVFFRDRGAVLTAGCFSQICRFTCDMQGHITFRFKWLDIRTRDLSKSWVYDFFSCRIIRICWKSDFSLNCGENEGKPDQDPMIPSSWWIYDHRQAYGRQIGIGVVFKAGELGLLEAEADWVLDRKWVAAGFTLEESRNRIFLEKLMV</sequence>
<comment type="caution">
    <text evidence="1">The sequence shown here is derived from an EMBL/GenBank/DDBJ whole genome shotgun (WGS) entry which is preliminary data.</text>
</comment>
<proteinExistence type="predicted"/>
<name>A0AAV7H2X0_DENCH</name>
<organism evidence="1 2">
    <name type="scientific">Dendrobium chrysotoxum</name>
    <name type="common">Orchid</name>
    <dbReference type="NCBI Taxonomy" id="161865"/>
    <lineage>
        <taxon>Eukaryota</taxon>
        <taxon>Viridiplantae</taxon>
        <taxon>Streptophyta</taxon>
        <taxon>Embryophyta</taxon>
        <taxon>Tracheophyta</taxon>
        <taxon>Spermatophyta</taxon>
        <taxon>Magnoliopsida</taxon>
        <taxon>Liliopsida</taxon>
        <taxon>Asparagales</taxon>
        <taxon>Orchidaceae</taxon>
        <taxon>Epidendroideae</taxon>
        <taxon>Malaxideae</taxon>
        <taxon>Dendrobiinae</taxon>
        <taxon>Dendrobium</taxon>
    </lineage>
</organism>
<dbReference type="AlphaFoldDB" id="A0AAV7H2X0"/>
<gene>
    <name evidence="1" type="ORF">IEQ34_007809</name>
</gene>
<accession>A0AAV7H2X0</accession>